<reference evidence="1" key="1">
    <citation type="submission" date="2010-03" db="EMBL/GenBank/DDBJ databases">
        <title>Annotation of Blastomyces dermatitidis strain ATCC 18188.</title>
        <authorList>
            <consortium name="The Broad Institute Genome Sequencing Platform"/>
            <consortium name="Broad Institute Genome Sequencing Center for Infectious Disease."/>
            <person name="Cuomo C."/>
            <person name="Klein B."/>
            <person name="Sullivan T."/>
            <person name="Heitman J."/>
            <person name="Young S."/>
            <person name="Zeng Q."/>
            <person name="Gargeya S."/>
            <person name="Alvarado L."/>
            <person name="Berlin A.M."/>
            <person name="Chapman S.B."/>
            <person name="Chen Z."/>
            <person name="Freedman E."/>
            <person name="Gellesch M."/>
            <person name="Goldberg J."/>
            <person name="Griggs A."/>
            <person name="Gujja S."/>
            <person name="Heilman E."/>
            <person name="Heiman D."/>
            <person name="Howarth C."/>
            <person name="Mehta T."/>
            <person name="Neiman D."/>
            <person name="Pearson M."/>
            <person name="Roberts A."/>
            <person name="Saif S."/>
            <person name="Shea T."/>
            <person name="Shenoy N."/>
            <person name="Sisk P."/>
            <person name="Stolte C."/>
            <person name="Sykes S."/>
            <person name="White J."/>
            <person name="Yandava C."/>
            <person name="Haas B."/>
            <person name="Nusbaum C."/>
            <person name="Birren B."/>
        </authorList>
    </citation>
    <scope>NUCLEOTIDE SEQUENCE</scope>
    <source>
        <strain evidence="1">ATCC 18188</strain>
    </source>
</reference>
<gene>
    <name evidence="1" type="ORF">BDDG_11566</name>
</gene>
<proteinExistence type="predicted"/>
<dbReference type="AlphaFoldDB" id="A0A0J9HBX1"/>
<name>A0A0J9HBX1_AJEDA</name>
<sequence>MEWAETTSDDRQTTWTSTGRAVGLIRNVRSSNEEELKLSRLILDSAFICSHGQSSLLIPFGTTYEALLGKGASCQNFV</sequence>
<protein>
    <submittedName>
        <fullName evidence="1">Uncharacterized protein</fullName>
    </submittedName>
</protein>
<evidence type="ECO:0000313" key="1">
    <source>
        <dbReference type="EMBL" id="KMW66499.1"/>
    </source>
</evidence>
<accession>A0A0J9HBX1</accession>
<dbReference type="Proteomes" id="UP000007802">
    <property type="component" value="Unassembled WGS sequence"/>
</dbReference>
<organism evidence="1">
    <name type="scientific">Ajellomyces dermatitidis (strain ATCC 18188 / CBS 674.68)</name>
    <name type="common">Blastomyces dermatitidis</name>
    <dbReference type="NCBI Taxonomy" id="653446"/>
    <lineage>
        <taxon>Eukaryota</taxon>
        <taxon>Fungi</taxon>
        <taxon>Dikarya</taxon>
        <taxon>Ascomycota</taxon>
        <taxon>Pezizomycotina</taxon>
        <taxon>Eurotiomycetes</taxon>
        <taxon>Eurotiomycetidae</taxon>
        <taxon>Onygenales</taxon>
        <taxon>Ajellomycetaceae</taxon>
        <taxon>Blastomyces</taxon>
    </lineage>
</organism>
<dbReference type="EMBL" id="GG749407">
    <property type="protein sequence ID" value="KMW66499.1"/>
    <property type="molecule type" value="Genomic_DNA"/>
</dbReference>